<dbReference type="Gramene" id="Potri.012G073900.1.v4.1">
    <property type="protein sequence ID" value="Potri.012G073900.1.v4.1"/>
    <property type="gene ID" value="Potri.012G073900.v4.1"/>
</dbReference>
<feature type="domain" description="Myb-like" evidence="7">
    <location>
        <begin position="90"/>
        <end position="142"/>
    </location>
</feature>
<evidence type="ECO:0000256" key="1">
    <source>
        <dbReference type="ARBA" id="ARBA00004123"/>
    </source>
</evidence>
<organism evidence="9 10">
    <name type="scientific">Populus trichocarpa</name>
    <name type="common">Western balsam poplar</name>
    <name type="synonym">Populus balsamifera subsp. trichocarpa</name>
    <dbReference type="NCBI Taxonomy" id="3694"/>
    <lineage>
        <taxon>Eukaryota</taxon>
        <taxon>Viridiplantae</taxon>
        <taxon>Streptophyta</taxon>
        <taxon>Embryophyta</taxon>
        <taxon>Tracheophyta</taxon>
        <taxon>Spermatophyta</taxon>
        <taxon>Magnoliopsida</taxon>
        <taxon>eudicotyledons</taxon>
        <taxon>Gunneridae</taxon>
        <taxon>Pentapetalae</taxon>
        <taxon>rosids</taxon>
        <taxon>fabids</taxon>
        <taxon>Malpighiales</taxon>
        <taxon>Salicaceae</taxon>
        <taxon>Saliceae</taxon>
        <taxon>Populus</taxon>
    </lineage>
</organism>
<dbReference type="PANTHER" id="PTHR44191:SF84">
    <property type="entry name" value="F25A4.19 PROTEIN"/>
    <property type="match status" value="1"/>
</dbReference>
<evidence type="ECO:0000256" key="2">
    <source>
        <dbReference type="ARBA" id="ARBA00023015"/>
    </source>
</evidence>
<dbReference type="PROSITE" id="PS51294">
    <property type="entry name" value="HTH_MYB"/>
    <property type="match status" value="1"/>
</dbReference>
<dbReference type="SMART" id="SM00717">
    <property type="entry name" value="SANT"/>
    <property type="match status" value="1"/>
</dbReference>
<dbReference type="AlphaFoldDB" id="A0A2K1YAB4"/>
<dbReference type="OMA" id="TENEHKR"/>
<gene>
    <name evidence="9" type="ORF">POPTR_012G073900</name>
</gene>
<comment type="subcellular location">
    <subcellularLocation>
        <location evidence="1">Nucleus</location>
    </subcellularLocation>
</comment>
<dbReference type="NCBIfam" id="TIGR01557">
    <property type="entry name" value="myb_SHAQKYF"/>
    <property type="match status" value="1"/>
</dbReference>
<reference evidence="9 10" key="1">
    <citation type="journal article" date="2006" name="Science">
        <title>The genome of black cottonwood, Populus trichocarpa (Torr. &amp; Gray).</title>
        <authorList>
            <person name="Tuskan G.A."/>
            <person name="Difazio S."/>
            <person name="Jansson S."/>
            <person name="Bohlmann J."/>
            <person name="Grigoriev I."/>
            <person name="Hellsten U."/>
            <person name="Putnam N."/>
            <person name="Ralph S."/>
            <person name="Rombauts S."/>
            <person name="Salamov A."/>
            <person name="Schein J."/>
            <person name="Sterck L."/>
            <person name="Aerts A."/>
            <person name="Bhalerao R.R."/>
            <person name="Bhalerao R.P."/>
            <person name="Blaudez D."/>
            <person name="Boerjan W."/>
            <person name="Brun A."/>
            <person name="Brunner A."/>
            <person name="Busov V."/>
            <person name="Campbell M."/>
            <person name="Carlson J."/>
            <person name="Chalot M."/>
            <person name="Chapman J."/>
            <person name="Chen G.L."/>
            <person name="Cooper D."/>
            <person name="Coutinho P.M."/>
            <person name="Couturier J."/>
            <person name="Covert S."/>
            <person name="Cronk Q."/>
            <person name="Cunningham R."/>
            <person name="Davis J."/>
            <person name="Degroeve S."/>
            <person name="Dejardin A."/>
            <person name="Depamphilis C."/>
            <person name="Detter J."/>
            <person name="Dirks B."/>
            <person name="Dubchak I."/>
            <person name="Duplessis S."/>
            <person name="Ehlting J."/>
            <person name="Ellis B."/>
            <person name="Gendler K."/>
            <person name="Goodstein D."/>
            <person name="Gribskov M."/>
            <person name="Grimwood J."/>
            <person name="Groover A."/>
            <person name="Gunter L."/>
            <person name="Hamberger B."/>
            <person name="Heinze B."/>
            <person name="Helariutta Y."/>
            <person name="Henrissat B."/>
            <person name="Holligan D."/>
            <person name="Holt R."/>
            <person name="Huang W."/>
            <person name="Islam-Faridi N."/>
            <person name="Jones S."/>
            <person name="Jones-Rhoades M."/>
            <person name="Jorgensen R."/>
            <person name="Joshi C."/>
            <person name="Kangasjarvi J."/>
            <person name="Karlsson J."/>
            <person name="Kelleher C."/>
            <person name="Kirkpatrick R."/>
            <person name="Kirst M."/>
            <person name="Kohler A."/>
            <person name="Kalluri U."/>
            <person name="Larimer F."/>
            <person name="Leebens-Mack J."/>
            <person name="Leple J.C."/>
            <person name="Locascio P."/>
            <person name="Lou Y."/>
            <person name="Lucas S."/>
            <person name="Martin F."/>
            <person name="Montanini B."/>
            <person name="Napoli C."/>
            <person name="Nelson D.R."/>
            <person name="Nelson C."/>
            <person name="Nieminen K."/>
            <person name="Nilsson O."/>
            <person name="Pereda V."/>
            <person name="Peter G."/>
            <person name="Philippe R."/>
            <person name="Pilate G."/>
            <person name="Poliakov A."/>
            <person name="Razumovskaya J."/>
            <person name="Richardson P."/>
            <person name="Rinaldi C."/>
            <person name="Ritland K."/>
            <person name="Rouze P."/>
            <person name="Ryaboy D."/>
            <person name="Schmutz J."/>
            <person name="Schrader J."/>
            <person name="Segerman B."/>
            <person name="Shin H."/>
            <person name="Siddiqui A."/>
            <person name="Sterky F."/>
            <person name="Terry A."/>
            <person name="Tsai C.J."/>
            <person name="Uberbacher E."/>
            <person name="Unneberg P."/>
            <person name="Vahala J."/>
            <person name="Wall K."/>
            <person name="Wessler S."/>
            <person name="Yang G."/>
            <person name="Yin T."/>
            <person name="Douglas C."/>
            <person name="Marra M."/>
            <person name="Sandberg G."/>
            <person name="Van de Peer Y."/>
            <person name="Rokhsar D."/>
        </authorList>
    </citation>
    <scope>NUCLEOTIDE SEQUENCE [LARGE SCALE GENOMIC DNA]</scope>
    <source>
        <strain evidence="10">cv. Nisqually</strain>
    </source>
</reference>
<dbReference type="SUPFAM" id="SSF46689">
    <property type="entry name" value="Homeodomain-like"/>
    <property type="match status" value="1"/>
</dbReference>
<sequence>MVAGSSSTGSGVEGAAETRPKEILLFGVRVVVDNMRKIVSLNNMNDYEHLNDNEEDEEAAAGASASAAVSGYMSADDTVQHSSSASERRSQRKRGLPWTEEEHKRFLVGLQKMGKGDWRGISRNFVRTRTSTQVASHAQKHFLRNSNVNRRRRRSSLFDITTDMVTETPMEEQQALCQDSKSNNQAPKSNPPLQANSTTSFPGVLPFPIRRRTVSPAVSPLQIESPIMENRSLGQGNQSLNYSTNLVLTVPVVPAPCTSVMPDLNLNLKPVADSSPLSLDLSSSSDQRASSSRHSAFQTMSSLKNGDNIIVVA</sequence>
<dbReference type="InterPro" id="IPR009057">
    <property type="entry name" value="Homeodomain-like_sf"/>
</dbReference>
<dbReference type="InterPro" id="IPR006447">
    <property type="entry name" value="Myb_dom_plants"/>
</dbReference>
<dbReference type="PANTHER" id="PTHR44191">
    <property type="entry name" value="TRANSCRIPTION FACTOR KUA1"/>
    <property type="match status" value="1"/>
</dbReference>
<dbReference type="FunFam" id="1.10.10.60:FF:000009">
    <property type="entry name" value="transcription factor MYB1R1"/>
    <property type="match status" value="1"/>
</dbReference>
<feature type="region of interest" description="Disordered" evidence="6">
    <location>
        <begin position="53"/>
        <end position="98"/>
    </location>
</feature>
<evidence type="ECO:0000256" key="6">
    <source>
        <dbReference type="SAM" id="MobiDB-lite"/>
    </source>
</evidence>
<evidence type="ECO:0000256" key="4">
    <source>
        <dbReference type="ARBA" id="ARBA00023163"/>
    </source>
</evidence>
<evidence type="ECO:0000256" key="5">
    <source>
        <dbReference type="ARBA" id="ARBA00023242"/>
    </source>
</evidence>
<dbReference type="InterPro" id="IPR052245">
    <property type="entry name" value="Plant_Stress_Dev_TF"/>
</dbReference>
<dbReference type="PROSITE" id="PS50090">
    <property type="entry name" value="MYB_LIKE"/>
    <property type="match status" value="1"/>
</dbReference>
<dbReference type="GO" id="GO:0005634">
    <property type="term" value="C:nucleus"/>
    <property type="evidence" value="ECO:0007669"/>
    <property type="project" value="UniProtKB-SubCell"/>
</dbReference>
<evidence type="ECO:0000259" key="7">
    <source>
        <dbReference type="PROSITE" id="PS50090"/>
    </source>
</evidence>
<feature type="region of interest" description="Disordered" evidence="6">
    <location>
        <begin position="275"/>
        <end position="298"/>
    </location>
</feature>
<accession>A0A2K1YAB4</accession>
<dbReference type="InterPro" id="IPR017930">
    <property type="entry name" value="Myb_dom"/>
</dbReference>
<keyword evidence="4" id="KW-0804">Transcription</keyword>
<dbReference type="STRING" id="3694.A0A2K1YAB4"/>
<evidence type="ECO:0000313" key="9">
    <source>
        <dbReference type="EMBL" id="PNT09962.1"/>
    </source>
</evidence>
<proteinExistence type="predicted"/>
<protein>
    <submittedName>
        <fullName evidence="9">Uncharacterized protein</fullName>
    </submittedName>
</protein>
<feature type="compositionally biased region" description="Low complexity" evidence="6">
    <location>
        <begin position="275"/>
        <end position="296"/>
    </location>
</feature>
<keyword evidence="2" id="KW-0805">Transcription regulation</keyword>
<dbReference type="GO" id="GO:0003677">
    <property type="term" value="F:DNA binding"/>
    <property type="evidence" value="ECO:0007669"/>
    <property type="project" value="UniProtKB-KW"/>
</dbReference>
<feature type="compositionally biased region" description="Polar residues" evidence="6">
    <location>
        <begin position="175"/>
        <end position="201"/>
    </location>
</feature>
<keyword evidence="10" id="KW-1185">Reference proteome</keyword>
<dbReference type="InParanoid" id="A0A2K1YAB4"/>
<dbReference type="FunCoup" id="A0A2K1YAB4">
    <property type="interactions" value="482"/>
</dbReference>
<dbReference type="Proteomes" id="UP000006729">
    <property type="component" value="Chromosome 12"/>
</dbReference>
<dbReference type="EMBL" id="CM009301">
    <property type="protein sequence ID" value="PNT09962.1"/>
    <property type="molecule type" value="Genomic_DNA"/>
</dbReference>
<evidence type="ECO:0000256" key="3">
    <source>
        <dbReference type="ARBA" id="ARBA00023125"/>
    </source>
</evidence>
<dbReference type="GO" id="GO:0006355">
    <property type="term" value="P:regulation of DNA-templated transcription"/>
    <property type="evidence" value="ECO:0007669"/>
    <property type="project" value="UniProtKB-ARBA"/>
</dbReference>
<dbReference type="InterPro" id="IPR001005">
    <property type="entry name" value="SANT/Myb"/>
</dbReference>
<evidence type="ECO:0000313" key="10">
    <source>
        <dbReference type="Proteomes" id="UP000006729"/>
    </source>
</evidence>
<evidence type="ECO:0000259" key="8">
    <source>
        <dbReference type="PROSITE" id="PS51294"/>
    </source>
</evidence>
<dbReference type="CDD" id="cd00167">
    <property type="entry name" value="SANT"/>
    <property type="match status" value="1"/>
</dbReference>
<dbReference type="OrthoDB" id="118550at2759"/>
<feature type="region of interest" description="Disordered" evidence="6">
    <location>
        <begin position="169"/>
        <end position="204"/>
    </location>
</feature>
<feature type="compositionally biased region" description="Low complexity" evidence="6">
    <location>
        <begin position="60"/>
        <end position="75"/>
    </location>
</feature>
<dbReference type="GO" id="GO:0009739">
    <property type="term" value="P:response to gibberellin"/>
    <property type="evidence" value="ECO:0000318"/>
    <property type="project" value="GO_Central"/>
</dbReference>
<dbReference type="Pfam" id="PF00249">
    <property type="entry name" value="Myb_DNA-binding"/>
    <property type="match status" value="1"/>
</dbReference>
<dbReference type="GO" id="GO:0009723">
    <property type="term" value="P:response to ethylene"/>
    <property type="evidence" value="ECO:0000318"/>
    <property type="project" value="GO_Central"/>
</dbReference>
<name>A0A2K1YAB4_POPTR</name>
<dbReference type="Gene3D" id="1.10.10.60">
    <property type="entry name" value="Homeodomain-like"/>
    <property type="match status" value="1"/>
</dbReference>
<keyword evidence="3" id="KW-0238">DNA-binding</keyword>
<keyword evidence="5" id="KW-0539">Nucleus</keyword>
<feature type="domain" description="HTH myb-type" evidence="8">
    <location>
        <begin position="90"/>
        <end position="146"/>
    </location>
</feature>